<keyword evidence="2" id="KW-1185">Reference proteome</keyword>
<name>A0ACD3BCY9_9AGAR</name>
<protein>
    <submittedName>
        <fullName evidence="1">Uncharacterized protein</fullName>
    </submittedName>
</protein>
<organism evidence="1 2">
    <name type="scientific">Pluteus cervinus</name>
    <dbReference type="NCBI Taxonomy" id="181527"/>
    <lineage>
        <taxon>Eukaryota</taxon>
        <taxon>Fungi</taxon>
        <taxon>Dikarya</taxon>
        <taxon>Basidiomycota</taxon>
        <taxon>Agaricomycotina</taxon>
        <taxon>Agaricomycetes</taxon>
        <taxon>Agaricomycetidae</taxon>
        <taxon>Agaricales</taxon>
        <taxon>Pluteineae</taxon>
        <taxon>Pluteaceae</taxon>
        <taxon>Pluteus</taxon>
    </lineage>
</organism>
<evidence type="ECO:0000313" key="2">
    <source>
        <dbReference type="Proteomes" id="UP000308600"/>
    </source>
</evidence>
<reference evidence="1 2" key="1">
    <citation type="journal article" date="2019" name="Nat. Ecol. Evol.">
        <title>Megaphylogeny resolves global patterns of mushroom evolution.</title>
        <authorList>
            <person name="Varga T."/>
            <person name="Krizsan K."/>
            <person name="Foldi C."/>
            <person name="Dima B."/>
            <person name="Sanchez-Garcia M."/>
            <person name="Sanchez-Ramirez S."/>
            <person name="Szollosi G.J."/>
            <person name="Szarkandi J.G."/>
            <person name="Papp V."/>
            <person name="Albert L."/>
            <person name="Andreopoulos W."/>
            <person name="Angelini C."/>
            <person name="Antonin V."/>
            <person name="Barry K.W."/>
            <person name="Bougher N.L."/>
            <person name="Buchanan P."/>
            <person name="Buyck B."/>
            <person name="Bense V."/>
            <person name="Catcheside P."/>
            <person name="Chovatia M."/>
            <person name="Cooper J."/>
            <person name="Damon W."/>
            <person name="Desjardin D."/>
            <person name="Finy P."/>
            <person name="Geml J."/>
            <person name="Haridas S."/>
            <person name="Hughes K."/>
            <person name="Justo A."/>
            <person name="Karasinski D."/>
            <person name="Kautmanova I."/>
            <person name="Kiss B."/>
            <person name="Kocsube S."/>
            <person name="Kotiranta H."/>
            <person name="LaButti K.M."/>
            <person name="Lechner B.E."/>
            <person name="Liimatainen K."/>
            <person name="Lipzen A."/>
            <person name="Lukacs Z."/>
            <person name="Mihaltcheva S."/>
            <person name="Morgado L.N."/>
            <person name="Niskanen T."/>
            <person name="Noordeloos M.E."/>
            <person name="Ohm R.A."/>
            <person name="Ortiz-Santana B."/>
            <person name="Ovrebo C."/>
            <person name="Racz N."/>
            <person name="Riley R."/>
            <person name="Savchenko A."/>
            <person name="Shiryaev A."/>
            <person name="Soop K."/>
            <person name="Spirin V."/>
            <person name="Szebenyi C."/>
            <person name="Tomsovsky M."/>
            <person name="Tulloss R.E."/>
            <person name="Uehling J."/>
            <person name="Grigoriev I.V."/>
            <person name="Vagvolgyi C."/>
            <person name="Papp T."/>
            <person name="Martin F.M."/>
            <person name="Miettinen O."/>
            <person name="Hibbett D.S."/>
            <person name="Nagy L.G."/>
        </authorList>
    </citation>
    <scope>NUCLEOTIDE SEQUENCE [LARGE SCALE GENOMIC DNA]</scope>
    <source>
        <strain evidence="1 2">NL-1719</strain>
    </source>
</reference>
<sequence length="219" mass="24356">MLQPSVRTLLRTFEFLVPFSPPKSHTPLVRNVDVFPPSLLHLPLNRRGSQAIGRRLVDPSHFEENNKKETRVTISVNGSIRIRATDAENPKAKVDAASLGFLAKLGIYPHGFWLHDSRSLGIKALIRAVRHLVMNDEMQKPIGKSIVVETGANSARGADTLDDGKRSGLFCQSVPPSPHNSYLLVLKEINPVPVQLYLFDFITIFPACSDTQLDAPFKR</sequence>
<proteinExistence type="predicted"/>
<dbReference type="EMBL" id="ML208262">
    <property type="protein sequence ID" value="TFK75574.1"/>
    <property type="molecule type" value="Genomic_DNA"/>
</dbReference>
<dbReference type="Proteomes" id="UP000308600">
    <property type="component" value="Unassembled WGS sequence"/>
</dbReference>
<accession>A0ACD3BCY9</accession>
<gene>
    <name evidence="1" type="ORF">BDN72DRAFT_853220</name>
</gene>
<evidence type="ECO:0000313" key="1">
    <source>
        <dbReference type="EMBL" id="TFK75574.1"/>
    </source>
</evidence>